<organism evidence="2 3">
    <name type="scientific">Lates calcarifer</name>
    <name type="common">Barramundi</name>
    <name type="synonym">Holocentrus calcarifer</name>
    <dbReference type="NCBI Taxonomy" id="8187"/>
    <lineage>
        <taxon>Eukaryota</taxon>
        <taxon>Metazoa</taxon>
        <taxon>Chordata</taxon>
        <taxon>Craniata</taxon>
        <taxon>Vertebrata</taxon>
        <taxon>Euteleostomi</taxon>
        <taxon>Actinopterygii</taxon>
        <taxon>Neopterygii</taxon>
        <taxon>Teleostei</taxon>
        <taxon>Neoteleostei</taxon>
        <taxon>Acanthomorphata</taxon>
        <taxon>Carangaria</taxon>
        <taxon>Carangaria incertae sedis</taxon>
        <taxon>Centropomidae</taxon>
        <taxon>Lates</taxon>
    </lineage>
</organism>
<protein>
    <submittedName>
        <fullName evidence="2">Uncharacterized protein</fullName>
    </submittedName>
</protein>
<reference evidence="3" key="1">
    <citation type="submission" date="2015-09" db="EMBL/GenBank/DDBJ databases">
        <authorList>
            <person name="Sai Rama Sridatta P."/>
        </authorList>
    </citation>
    <scope>NUCLEOTIDE SEQUENCE [LARGE SCALE GENOMIC DNA]</scope>
</reference>
<dbReference type="Proteomes" id="UP000314980">
    <property type="component" value="Unassembled WGS sequence"/>
</dbReference>
<dbReference type="GeneTree" id="ENSGT01150000290426"/>
<accession>A0A4W6EV76</accession>
<reference evidence="2" key="2">
    <citation type="submission" date="2025-08" db="UniProtKB">
        <authorList>
            <consortium name="Ensembl"/>
        </authorList>
    </citation>
    <scope>IDENTIFICATION</scope>
</reference>
<name>A0A4W6EV76_LATCA</name>
<reference evidence="2" key="3">
    <citation type="submission" date="2025-09" db="UniProtKB">
        <authorList>
            <consortium name="Ensembl"/>
        </authorList>
    </citation>
    <scope>IDENTIFICATION</scope>
</reference>
<dbReference type="Ensembl" id="ENSLCAT00010042166.1">
    <property type="protein sequence ID" value="ENSLCAP00010041132.1"/>
    <property type="gene ID" value="ENSLCAG00010019302.1"/>
</dbReference>
<dbReference type="InParanoid" id="A0A4W6EV76"/>
<proteinExistence type="predicted"/>
<evidence type="ECO:0000313" key="2">
    <source>
        <dbReference type="Ensembl" id="ENSLCAP00010041132.1"/>
    </source>
</evidence>
<keyword evidence="3" id="KW-1185">Reference proteome</keyword>
<evidence type="ECO:0000256" key="1">
    <source>
        <dbReference type="SAM" id="MobiDB-lite"/>
    </source>
</evidence>
<feature type="region of interest" description="Disordered" evidence="1">
    <location>
        <begin position="1"/>
        <end position="27"/>
    </location>
</feature>
<dbReference type="AlphaFoldDB" id="A0A4W6EV76"/>
<sequence length="88" mass="9909">MAQVDQGWRGDKDDLEDPEANVRDGEGPVVADVLTTRLLSVADETRLLVAPNESPITHPYNKDEHDLWAKQSKLTRVKQSDSINIDRK</sequence>
<evidence type="ECO:0000313" key="3">
    <source>
        <dbReference type="Proteomes" id="UP000314980"/>
    </source>
</evidence>